<gene>
    <name evidence="1" type="ORF">ACFSF0_00900</name>
</gene>
<keyword evidence="2" id="KW-1185">Reference proteome</keyword>
<dbReference type="RefSeq" id="WP_147913079.1">
    <property type="nucleotide sequence ID" value="NZ_JBHUEJ010000003.1"/>
</dbReference>
<dbReference type="SUPFAM" id="SSF53254">
    <property type="entry name" value="Phosphoglycerate mutase-like"/>
    <property type="match status" value="1"/>
</dbReference>
<protein>
    <recommendedName>
        <fullName evidence="3">Histidine phosphatase family protein</fullName>
    </recommendedName>
</protein>
<dbReference type="EMBL" id="JBHUEJ010000003">
    <property type="protein sequence ID" value="MFD1709153.1"/>
    <property type="molecule type" value="Genomic_DNA"/>
</dbReference>
<name>A0ABW4KS91_9BURK</name>
<comment type="caution">
    <text evidence="1">The sequence shown here is derived from an EMBL/GenBank/DDBJ whole genome shotgun (WGS) entry which is preliminary data.</text>
</comment>
<accession>A0ABW4KS91</accession>
<organism evidence="1 2">
    <name type="scientific">Ottowia flava</name>
    <dbReference type="NCBI Taxonomy" id="2675430"/>
    <lineage>
        <taxon>Bacteria</taxon>
        <taxon>Pseudomonadati</taxon>
        <taxon>Pseudomonadota</taxon>
        <taxon>Betaproteobacteria</taxon>
        <taxon>Burkholderiales</taxon>
        <taxon>Comamonadaceae</taxon>
        <taxon>Ottowia</taxon>
    </lineage>
</organism>
<dbReference type="Gene3D" id="3.40.50.1240">
    <property type="entry name" value="Phosphoglycerate mutase-like"/>
    <property type="match status" value="1"/>
</dbReference>
<dbReference type="Proteomes" id="UP001597304">
    <property type="component" value="Unassembled WGS sequence"/>
</dbReference>
<evidence type="ECO:0000313" key="1">
    <source>
        <dbReference type="EMBL" id="MFD1709153.1"/>
    </source>
</evidence>
<dbReference type="InterPro" id="IPR029033">
    <property type="entry name" value="His_PPase_superfam"/>
</dbReference>
<proteinExistence type="predicted"/>
<sequence>MPEQILLIRHAEKPIPDRVQGVRRRGKLDEHSLSVRGWQRAGALIRFFQHPYVDGVRVPTHILSERFDRSAPDDSRRTRQTVTPLAQALGLKVEARLMKTQTDQAAERCHQLDGVVLIAWSHECIPTLAQAIAPAAQIPKAWPGERFDVVWAFEPARGGWRFRQLPQQLLAGDLATGID</sequence>
<evidence type="ECO:0000313" key="2">
    <source>
        <dbReference type="Proteomes" id="UP001597304"/>
    </source>
</evidence>
<reference evidence="2" key="1">
    <citation type="journal article" date="2019" name="Int. J. Syst. Evol. Microbiol.">
        <title>The Global Catalogue of Microorganisms (GCM) 10K type strain sequencing project: providing services to taxonomists for standard genome sequencing and annotation.</title>
        <authorList>
            <consortium name="The Broad Institute Genomics Platform"/>
            <consortium name="The Broad Institute Genome Sequencing Center for Infectious Disease"/>
            <person name="Wu L."/>
            <person name="Ma J."/>
        </authorList>
    </citation>
    <scope>NUCLEOTIDE SEQUENCE [LARGE SCALE GENOMIC DNA]</scope>
    <source>
        <strain evidence="2">LMG 29247</strain>
    </source>
</reference>
<evidence type="ECO:0008006" key="3">
    <source>
        <dbReference type="Google" id="ProtNLM"/>
    </source>
</evidence>